<keyword evidence="4" id="KW-1185">Reference proteome</keyword>
<dbReference type="InterPro" id="IPR003695">
    <property type="entry name" value="Ppx_GppA_N"/>
</dbReference>
<dbReference type="AlphaFoldDB" id="A0A150WLX3"/>
<reference evidence="3 4" key="1">
    <citation type="submission" date="2016-03" db="EMBL/GenBank/DDBJ databases">
        <authorList>
            <person name="Ploux O."/>
        </authorList>
    </citation>
    <scope>NUCLEOTIDE SEQUENCE [LARGE SCALE GENOMIC DNA]</scope>
    <source>
        <strain evidence="3 4">R0</strain>
    </source>
</reference>
<protein>
    <recommendedName>
        <fullName evidence="2">Ppx/GppA phosphatase N-terminal domain-containing protein</fullName>
    </recommendedName>
</protein>
<feature type="signal peptide" evidence="1">
    <location>
        <begin position="1"/>
        <end position="20"/>
    </location>
</feature>
<evidence type="ECO:0000256" key="1">
    <source>
        <dbReference type="SAM" id="SignalP"/>
    </source>
</evidence>
<dbReference type="Proteomes" id="UP000075320">
    <property type="component" value="Unassembled WGS sequence"/>
</dbReference>
<dbReference type="PANTHER" id="PTHR30005:SF0">
    <property type="entry name" value="RETROGRADE REGULATION PROTEIN 2"/>
    <property type="match status" value="1"/>
</dbReference>
<dbReference type="PANTHER" id="PTHR30005">
    <property type="entry name" value="EXOPOLYPHOSPHATASE"/>
    <property type="match status" value="1"/>
</dbReference>
<dbReference type="Gene3D" id="3.30.420.40">
    <property type="match status" value="1"/>
</dbReference>
<accession>A0A150WLX3</accession>
<dbReference type="Gene3D" id="3.30.420.150">
    <property type="entry name" value="Exopolyphosphatase. Domain 2"/>
    <property type="match status" value="1"/>
</dbReference>
<proteinExistence type="predicted"/>
<feature type="domain" description="Ppx/GppA phosphatase N-terminal" evidence="2">
    <location>
        <begin position="51"/>
        <end position="180"/>
    </location>
</feature>
<dbReference type="RefSeq" id="WP_061835445.1">
    <property type="nucleotide sequence ID" value="NZ_LUKE01000002.1"/>
</dbReference>
<dbReference type="OrthoDB" id="20072at2"/>
<dbReference type="EMBL" id="LUKE01000002">
    <property type="protein sequence ID" value="KYG64934.1"/>
    <property type="molecule type" value="Genomic_DNA"/>
</dbReference>
<name>A0A150WLX3_BDEBC</name>
<evidence type="ECO:0000259" key="2">
    <source>
        <dbReference type="Pfam" id="PF02541"/>
    </source>
</evidence>
<dbReference type="InterPro" id="IPR050273">
    <property type="entry name" value="GppA/Ppx_hydrolase"/>
</dbReference>
<organism evidence="3 4">
    <name type="scientific">Bdellovibrio bacteriovorus</name>
    <dbReference type="NCBI Taxonomy" id="959"/>
    <lineage>
        <taxon>Bacteria</taxon>
        <taxon>Pseudomonadati</taxon>
        <taxon>Bdellovibrionota</taxon>
        <taxon>Bdellovibrionia</taxon>
        <taxon>Bdellovibrionales</taxon>
        <taxon>Pseudobdellovibrionaceae</taxon>
        <taxon>Bdellovibrio</taxon>
    </lineage>
</organism>
<dbReference type="SUPFAM" id="SSF53067">
    <property type="entry name" value="Actin-like ATPase domain"/>
    <property type="match status" value="2"/>
</dbReference>
<dbReference type="Pfam" id="PF02541">
    <property type="entry name" value="Ppx-GppA"/>
    <property type="match status" value="1"/>
</dbReference>
<keyword evidence="1" id="KW-0732">Signal</keyword>
<sequence length="335" mass="37270">MKLHSLALVLVVYFSIPSFAKQCLENRGAMDFGSGTTKVLAVRVDVCQKKILKVLFEDRLAISFNEAFEKSADHKIPEKFWQEALPRIQVSVDKLRAQEIKKIDAVATAVFRNAKNGQEVIAQMAKALGIPIQIISQDQEAELGFWSVLAFKSWSPQEASMVVWDIGGGSMQMFSWNKGHPQIFRGHLASVSFKNEILKVLQFKNPQEVSSPNPIGHNREAAIQLAKNHAVLNVPPFFKNLKPETKWMGIGGVLSMSIQKQVQRNSTQFTAEELAQTLKDRAVLSDTQIEGDYKISEVSNLALVLGYMQALHIPSVETVPAALGQGLVYKKLNLK</sequence>
<gene>
    <name evidence="3" type="ORF">AZI86_12105</name>
</gene>
<comment type="caution">
    <text evidence="3">The sequence shown here is derived from an EMBL/GenBank/DDBJ whole genome shotgun (WGS) entry which is preliminary data.</text>
</comment>
<evidence type="ECO:0000313" key="3">
    <source>
        <dbReference type="EMBL" id="KYG64934.1"/>
    </source>
</evidence>
<feature type="chain" id="PRO_5007573215" description="Ppx/GppA phosphatase N-terminal domain-containing protein" evidence="1">
    <location>
        <begin position="21"/>
        <end position="335"/>
    </location>
</feature>
<dbReference type="GO" id="GO:0006357">
    <property type="term" value="P:regulation of transcription by RNA polymerase II"/>
    <property type="evidence" value="ECO:0007669"/>
    <property type="project" value="TreeGrafter"/>
</dbReference>
<dbReference type="InterPro" id="IPR043129">
    <property type="entry name" value="ATPase_NBD"/>
</dbReference>
<evidence type="ECO:0000313" key="4">
    <source>
        <dbReference type="Proteomes" id="UP000075320"/>
    </source>
</evidence>